<protein>
    <recommendedName>
        <fullName evidence="4">Catalase</fullName>
    </recommendedName>
</protein>
<dbReference type="EMBL" id="QQOH01000001">
    <property type="protein sequence ID" value="RDE25082.1"/>
    <property type="molecule type" value="Genomic_DNA"/>
</dbReference>
<reference evidence="2 3" key="1">
    <citation type="submission" date="2018-07" db="EMBL/GenBank/DDBJ databases">
        <title>Motiliproteus coralliicola sp. nov., a bacterium isolated from Coral.</title>
        <authorList>
            <person name="Wang G."/>
        </authorList>
    </citation>
    <scope>NUCLEOTIDE SEQUENCE [LARGE SCALE GENOMIC DNA]</scope>
    <source>
        <strain evidence="2 3">C34</strain>
    </source>
</reference>
<evidence type="ECO:0000313" key="2">
    <source>
        <dbReference type="EMBL" id="RDE25082.1"/>
    </source>
</evidence>
<feature type="compositionally biased region" description="Polar residues" evidence="1">
    <location>
        <begin position="1"/>
        <end position="31"/>
    </location>
</feature>
<evidence type="ECO:0000256" key="1">
    <source>
        <dbReference type="SAM" id="MobiDB-lite"/>
    </source>
</evidence>
<name>A0A369WTS4_9GAMM</name>
<feature type="compositionally biased region" description="Basic and acidic residues" evidence="1">
    <location>
        <begin position="273"/>
        <end position="285"/>
    </location>
</feature>
<dbReference type="InterPro" id="IPR021973">
    <property type="entry name" value="SprA-related"/>
</dbReference>
<dbReference type="RefSeq" id="WP_114694679.1">
    <property type="nucleotide sequence ID" value="NZ_QQOH01000001.1"/>
</dbReference>
<accession>A0A369WTS4</accession>
<evidence type="ECO:0008006" key="4">
    <source>
        <dbReference type="Google" id="ProtNLM"/>
    </source>
</evidence>
<comment type="caution">
    <text evidence="2">The sequence shown here is derived from an EMBL/GenBank/DDBJ whole genome shotgun (WGS) entry which is preliminary data.</text>
</comment>
<feature type="compositionally biased region" description="Basic and acidic residues" evidence="1">
    <location>
        <begin position="108"/>
        <end position="120"/>
    </location>
</feature>
<evidence type="ECO:0000313" key="3">
    <source>
        <dbReference type="Proteomes" id="UP000253769"/>
    </source>
</evidence>
<proteinExistence type="predicted"/>
<feature type="region of interest" description="Disordered" evidence="1">
    <location>
        <begin position="204"/>
        <end position="301"/>
    </location>
</feature>
<feature type="compositionally biased region" description="Polar residues" evidence="1">
    <location>
        <begin position="75"/>
        <end position="84"/>
    </location>
</feature>
<dbReference type="Proteomes" id="UP000253769">
    <property type="component" value="Unassembled WGS sequence"/>
</dbReference>
<dbReference type="AlphaFoldDB" id="A0A369WTS4"/>
<sequence>MDISSVSLAANSLQPRSVAPSVSNPLETSGQPASSPNNSSSINAGQPDSLPARINDPLSPEAGQRSDNRGDAGSAAQSSGNLAQQRGGDNRADGELELEELSQVRQLSQRDREVRAHEAAHAAAGGSLTGAPSYSYTTGPDGRRYATSGEVSVESPRGSTPEETIERARTVIEAALAPAEPSPQDLRIAAQARAELIAAQAELERSERQQLEQAEQQETAQQPELSLASTATDTESDVSPGAGTNVTTDELTPSVSTERPSQLGTDEELNAAEQREVEQAERAARAEQLQEEQQARQERIAQAQQEFAQELAELNRRIQQVQQQLIETGQVDPLSLLQGSLLDTTA</sequence>
<feature type="compositionally biased region" description="Polar residues" evidence="1">
    <location>
        <begin position="242"/>
        <end position="264"/>
    </location>
</feature>
<dbReference type="Pfam" id="PF12118">
    <property type="entry name" value="SprA-related"/>
    <property type="match status" value="1"/>
</dbReference>
<keyword evidence="3" id="KW-1185">Reference proteome</keyword>
<organism evidence="2 3">
    <name type="scientific">Motiliproteus coralliicola</name>
    <dbReference type="NCBI Taxonomy" id="2283196"/>
    <lineage>
        <taxon>Bacteria</taxon>
        <taxon>Pseudomonadati</taxon>
        <taxon>Pseudomonadota</taxon>
        <taxon>Gammaproteobacteria</taxon>
        <taxon>Oceanospirillales</taxon>
        <taxon>Oceanospirillaceae</taxon>
        <taxon>Motiliproteus</taxon>
    </lineage>
</organism>
<feature type="compositionally biased region" description="Low complexity" evidence="1">
    <location>
        <begin position="32"/>
        <end position="44"/>
    </location>
</feature>
<feature type="region of interest" description="Disordered" evidence="1">
    <location>
        <begin position="1"/>
        <end position="165"/>
    </location>
</feature>
<feature type="compositionally biased region" description="Low complexity" evidence="1">
    <location>
        <begin position="211"/>
        <end position="222"/>
    </location>
</feature>
<feature type="compositionally biased region" description="Polar residues" evidence="1">
    <location>
        <begin position="223"/>
        <end position="233"/>
    </location>
</feature>
<dbReference type="OrthoDB" id="9812722at2"/>
<gene>
    <name evidence="2" type="ORF">DV711_05860</name>
</gene>